<dbReference type="InterPro" id="IPR044880">
    <property type="entry name" value="NCX_ion-bd_dom_sf"/>
</dbReference>
<name>A0AAD6CHA0_9EURO</name>
<feature type="transmembrane region" description="Helical" evidence="9">
    <location>
        <begin position="412"/>
        <end position="435"/>
    </location>
</feature>
<comment type="subcellular location">
    <subcellularLocation>
        <location evidence="1">Endomembrane system</location>
        <topology evidence="1">Multi-pass membrane protein</topology>
    </subcellularLocation>
</comment>
<evidence type="ECO:0000256" key="6">
    <source>
        <dbReference type="ARBA" id="ARBA00023065"/>
    </source>
</evidence>
<feature type="compositionally biased region" description="Basic residues" evidence="8">
    <location>
        <begin position="25"/>
        <end position="34"/>
    </location>
</feature>
<evidence type="ECO:0000256" key="9">
    <source>
        <dbReference type="SAM" id="Phobius"/>
    </source>
</evidence>
<keyword evidence="7 9" id="KW-0472">Membrane</keyword>
<evidence type="ECO:0000256" key="5">
    <source>
        <dbReference type="ARBA" id="ARBA00022989"/>
    </source>
</evidence>
<feature type="transmembrane region" description="Helical" evidence="9">
    <location>
        <begin position="175"/>
        <end position="192"/>
    </location>
</feature>
<evidence type="ECO:0000313" key="12">
    <source>
        <dbReference type="Proteomes" id="UP001213681"/>
    </source>
</evidence>
<evidence type="ECO:0000259" key="10">
    <source>
        <dbReference type="Pfam" id="PF01699"/>
    </source>
</evidence>
<protein>
    <recommendedName>
        <fullName evidence="10">Sodium/calcium exchanger membrane region domain-containing protein</fullName>
    </recommendedName>
</protein>
<keyword evidence="12" id="KW-1185">Reference proteome</keyword>
<dbReference type="GO" id="GO:0012505">
    <property type="term" value="C:endomembrane system"/>
    <property type="evidence" value="ECO:0007669"/>
    <property type="project" value="UniProtKB-SubCell"/>
</dbReference>
<feature type="transmembrane region" description="Helical" evidence="9">
    <location>
        <begin position="138"/>
        <end position="155"/>
    </location>
</feature>
<keyword evidence="6" id="KW-0406">Ion transport</keyword>
<keyword evidence="3" id="KW-0813">Transport</keyword>
<gene>
    <name evidence="11" type="ORF">N7458_000769</name>
</gene>
<evidence type="ECO:0000256" key="2">
    <source>
        <dbReference type="ARBA" id="ARBA00008170"/>
    </source>
</evidence>
<feature type="transmembrane region" description="Helical" evidence="9">
    <location>
        <begin position="513"/>
        <end position="532"/>
    </location>
</feature>
<evidence type="ECO:0000256" key="7">
    <source>
        <dbReference type="ARBA" id="ARBA00023136"/>
    </source>
</evidence>
<keyword evidence="4 9" id="KW-0812">Transmembrane</keyword>
<reference evidence="11" key="1">
    <citation type="submission" date="2022-12" db="EMBL/GenBank/DDBJ databases">
        <authorList>
            <person name="Petersen C."/>
        </authorList>
    </citation>
    <scope>NUCLEOTIDE SEQUENCE</scope>
    <source>
        <strain evidence="11">IBT 16125</strain>
    </source>
</reference>
<feature type="domain" description="Sodium/calcium exchanger membrane region" evidence="10">
    <location>
        <begin position="417"/>
        <end position="539"/>
    </location>
</feature>
<dbReference type="AlphaFoldDB" id="A0AAD6CHA0"/>
<evidence type="ECO:0000256" key="1">
    <source>
        <dbReference type="ARBA" id="ARBA00004127"/>
    </source>
</evidence>
<evidence type="ECO:0000256" key="4">
    <source>
        <dbReference type="ARBA" id="ARBA00022692"/>
    </source>
</evidence>
<organism evidence="11 12">
    <name type="scientific">Penicillium daleae</name>
    <dbReference type="NCBI Taxonomy" id="63821"/>
    <lineage>
        <taxon>Eukaryota</taxon>
        <taxon>Fungi</taxon>
        <taxon>Dikarya</taxon>
        <taxon>Ascomycota</taxon>
        <taxon>Pezizomycotina</taxon>
        <taxon>Eurotiomycetes</taxon>
        <taxon>Eurotiomycetidae</taxon>
        <taxon>Eurotiales</taxon>
        <taxon>Aspergillaceae</taxon>
        <taxon>Penicillium</taxon>
    </lineage>
</organism>
<feature type="domain" description="Sodium/calcium exchanger membrane region" evidence="10">
    <location>
        <begin position="197"/>
        <end position="349"/>
    </location>
</feature>
<reference evidence="11" key="2">
    <citation type="journal article" date="2023" name="IMA Fungus">
        <title>Comparative genomic study of the Penicillium genus elucidates a diverse pangenome and 15 lateral gene transfer events.</title>
        <authorList>
            <person name="Petersen C."/>
            <person name="Sorensen T."/>
            <person name="Nielsen M.R."/>
            <person name="Sondergaard T.E."/>
            <person name="Sorensen J.L."/>
            <person name="Fitzpatrick D.A."/>
            <person name="Frisvad J.C."/>
            <person name="Nielsen K.L."/>
        </authorList>
    </citation>
    <scope>NUCLEOTIDE SEQUENCE</scope>
    <source>
        <strain evidence="11">IBT 16125</strain>
    </source>
</reference>
<dbReference type="PANTHER" id="PTHR31503">
    <property type="entry name" value="VACUOLAR CALCIUM ION TRANSPORTER"/>
    <property type="match status" value="1"/>
</dbReference>
<comment type="caution">
    <text evidence="11">The sequence shown here is derived from an EMBL/GenBank/DDBJ whole genome shotgun (WGS) entry which is preliminary data.</text>
</comment>
<dbReference type="PANTHER" id="PTHR31503:SF20">
    <property type="entry name" value="CA(2+)_H(+) EXCHANGER, PUTATIVE (EUROFUNG)-RELATED"/>
    <property type="match status" value="1"/>
</dbReference>
<feature type="region of interest" description="Disordered" evidence="8">
    <location>
        <begin position="1"/>
        <end position="41"/>
    </location>
</feature>
<dbReference type="Pfam" id="PF01699">
    <property type="entry name" value="Na_Ca_ex"/>
    <property type="match status" value="2"/>
</dbReference>
<dbReference type="GeneID" id="81594406"/>
<evidence type="ECO:0000256" key="8">
    <source>
        <dbReference type="SAM" id="MobiDB-lite"/>
    </source>
</evidence>
<feature type="transmembrane region" description="Helical" evidence="9">
    <location>
        <begin position="487"/>
        <end position="506"/>
    </location>
</feature>
<evidence type="ECO:0000256" key="3">
    <source>
        <dbReference type="ARBA" id="ARBA00022448"/>
    </source>
</evidence>
<evidence type="ECO:0000313" key="11">
    <source>
        <dbReference type="EMBL" id="KAJ5465083.1"/>
    </source>
</evidence>
<dbReference type="InterPro" id="IPR004713">
    <property type="entry name" value="CaH_exchang"/>
</dbReference>
<feature type="transmembrane region" description="Helical" evidence="9">
    <location>
        <begin position="199"/>
        <end position="218"/>
    </location>
</feature>
<feature type="transmembrane region" description="Helical" evidence="9">
    <location>
        <begin position="447"/>
        <end position="467"/>
    </location>
</feature>
<dbReference type="Gene3D" id="1.20.1420.30">
    <property type="entry name" value="NCX, central ion-binding region"/>
    <property type="match status" value="2"/>
</dbReference>
<feature type="region of interest" description="Disordered" evidence="8">
    <location>
        <begin position="371"/>
        <end position="406"/>
    </location>
</feature>
<dbReference type="RefSeq" id="XP_056771930.1">
    <property type="nucleotide sequence ID" value="XM_056904163.1"/>
</dbReference>
<dbReference type="EMBL" id="JAPVEA010000001">
    <property type="protein sequence ID" value="KAJ5465083.1"/>
    <property type="molecule type" value="Genomic_DNA"/>
</dbReference>
<keyword evidence="5 9" id="KW-1133">Transmembrane helix</keyword>
<dbReference type="GO" id="GO:0000329">
    <property type="term" value="C:fungal-type vacuole membrane"/>
    <property type="evidence" value="ECO:0007669"/>
    <property type="project" value="TreeGrafter"/>
</dbReference>
<sequence length="539" mass="59688">MHNVRRRARDLAWNGQHGQMSSRYNRFKATHRSSMRPDSSYHLEEPIQNVDRIYEVPARSYEIQSQRPPPAPEFFVERPSPAPEIIVERPELAHTPSHTSEQSSSKFRPTAALQIAPEDLQLDHAITSARRRRRGLGSVIRALIDGLGLIFNRLSLTSEGLSLSCQIAYLFLDDYLNLLLLTAPAGIVINYMPTSRIAVFFVNFVAIVPSSRILGLAIDELEAHLEESSVLMGLISCTFGNAVQLIQSVLLLNNGQFDVLRVSLLGTILTNLILLTGLSFLIGGIRYRDQEYDKNLTQTITMLLFLAILSLVVPTASHYLSNIDQAGILAQSRGTAVVIMISYGLWLLYDLKTHKPVEVLYQNSMSQDRRKERNLRGLNRAQGDSRTSGNIERISPPLPTDDEDVADSEPRLTVPVAIITILAATALVAINTEFATDSVQSLTERSVSSSFVGLVILPIISLDTGAIKCALHDNMDLAIALSLGRCMQNALMVVPLTVLVAWCMGIDDMTLQFDAFTITTLFISMVILGYVVQEGKSNW</sequence>
<dbReference type="InterPro" id="IPR004837">
    <property type="entry name" value="NaCa_Exmemb"/>
</dbReference>
<accession>A0AAD6CHA0</accession>
<dbReference type="GO" id="GO:0015369">
    <property type="term" value="F:calcium:proton antiporter activity"/>
    <property type="evidence" value="ECO:0007669"/>
    <property type="project" value="TreeGrafter"/>
</dbReference>
<dbReference type="Proteomes" id="UP001213681">
    <property type="component" value="Unassembled WGS sequence"/>
</dbReference>
<proteinExistence type="inferred from homology"/>
<feature type="transmembrane region" description="Helical" evidence="9">
    <location>
        <begin position="332"/>
        <end position="349"/>
    </location>
</feature>
<feature type="transmembrane region" description="Helical" evidence="9">
    <location>
        <begin position="264"/>
        <end position="287"/>
    </location>
</feature>
<dbReference type="GO" id="GO:0006874">
    <property type="term" value="P:intracellular calcium ion homeostasis"/>
    <property type="evidence" value="ECO:0007669"/>
    <property type="project" value="TreeGrafter"/>
</dbReference>
<feature type="transmembrane region" description="Helical" evidence="9">
    <location>
        <begin position="299"/>
        <end position="320"/>
    </location>
</feature>
<feature type="transmembrane region" description="Helical" evidence="9">
    <location>
        <begin position="230"/>
        <end position="252"/>
    </location>
</feature>
<comment type="similarity">
    <text evidence="2">Belongs to the Ca(2+):cation antiporter (CaCA) (TC 2.A.19) family.</text>
</comment>